<proteinExistence type="predicted"/>
<dbReference type="Gene3D" id="3.40.630.30">
    <property type="match status" value="1"/>
</dbReference>
<reference evidence="2" key="1">
    <citation type="journal article" date="2020" name="Stud. Mycol.">
        <title>101 Dothideomycetes genomes: a test case for predicting lifestyles and emergence of pathogens.</title>
        <authorList>
            <person name="Haridas S."/>
            <person name="Albert R."/>
            <person name="Binder M."/>
            <person name="Bloem J."/>
            <person name="Labutti K."/>
            <person name="Salamov A."/>
            <person name="Andreopoulos B."/>
            <person name="Baker S."/>
            <person name="Barry K."/>
            <person name="Bills G."/>
            <person name="Bluhm B."/>
            <person name="Cannon C."/>
            <person name="Castanera R."/>
            <person name="Culley D."/>
            <person name="Daum C."/>
            <person name="Ezra D."/>
            <person name="Gonzalez J."/>
            <person name="Henrissat B."/>
            <person name="Kuo A."/>
            <person name="Liang C."/>
            <person name="Lipzen A."/>
            <person name="Lutzoni F."/>
            <person name="Magnuson J."/>
            <person name="Mondo S."/>
            <person name="Nolan M."/>
            <person name="Ohm R."/>
            <person name="Pangilinan J."/>
            <person name="Park H.-J."/>
            <person name="Ramirez L."/>
            <person name="Alfaro M."/>
            <person name="Sun H."/>
            <person name="Tritt A."/>
            <person name="Yoshinaga Y."/>
            <person name="Zwiers L.-H."/>
            <person name="Turgeon B."/>
            <person name="Goodwin S."/>
            <person name="Spatafora J."/>
            <person name="Crous P."/>
            <person name="Grigoriev I."/>
        </authorList>
    </citation>
    <scope>NUCLEOTIDE SEQUENCE</scope>
    <source>
        <strain evidence="2">CBS 122681</strain>
    </source>
</reference>
<feature type="domain" description="N-acetyltransferase" evidence="1">
    <location>
        <begin position="83"/>
        <end position="220"/>
    </location>
</feature>
<dbReference type="EMBL" id="MU004391">
    <property type="protein sequence ID" value="KAF2652940.1"/>
    <property type="molecule type" value="Genomic_DNA"/>
</dbReference>
<accession>A0A6A6SZI0</accession>
<keyword evidence="3" id="KW-1185">Reference proteome</keyword>
<dbReference type="InterPro" id="IPR052523">
    <property type="entry name" value="Trichothecene_AcTrans"/>
</dbReference>
<gene>
    <name evidence="2" type="ORF">K491DRAFT_662923</name>
</gene>
<sequence>MPRDPNLKLHPLTLDQVPDYARIRINAFIPTINKILFAPGGPFPKTVAGMKEHYRGFVNDGCPIFYVGDEVTGEVVAIAKWRMVGNEIEVEGTKRVAELSQAEVDKELEVQPKWEESDQRMWDKFYACLNGTTREIMGCRPYWILDMMATDPKHERRGAATMLVQWGCDRSDELGIEAYIEASQTGTPMYERLGFKTVKRVVFDPVKEVGRDVGYAYDFNVMIRQPKPQGS</sequence>
<organism evidence="2 3">
    <name type="scientific">Lophiostoma macrostomum CBS 122681</name>
    <dbReference type="NCBI Taxonomy" id="1314788"/>
    <lineage>
        <taxon>Eukaryota</taxon>
        <taxon>Fungi</taxon>
        <taxon>Dikarya</taxon>
        <taxon>Ascomycota</taxon>
        <taxon>Pezizomycotina</taxon>
        <taxon>Dothideomycetes</taxon>
        <taxon>Pleosporomycetidae</taxon>
        <taxon>Pleosporales</taxon>
        <taxon>Lophiostomataceae</taxon>
        <taxon>Lophiostoma</taxon>
    </lineage>
</organism>
<dbReference type="InterPro" id="IPR000182">
    <property type="entry name" value="GNAT_dom"/>
</dbReference>
<dbReference type="AlphaFoldDB" id="A0A6A6SZI0"/>
<dbReference type="PROSITE" id="PS51186">
    <property type="entry name" value="GNAT"/>
    <property type="match status" value="1"/>
</dbReference>
<dbReference type="PANTHER" id="PTHR42791">
    <property type="entry name" value="GNAT FAMILY ACETYLTRANSFERASE"/>
    <property type="match status" value="1"/>
</dbReference>
<evidence type="ECO:0000259" key="1">
    <source>
        <dbReference type="PROSITE" id="PS51186"/>
    </source>
</evidence>
<dbReference type="GO" id="GO:0016747">
    <property type="term" value="F:acyltransferase activity, transferring groups other than amino-acyl groups"/>
    <property type="evidence" value="ECO:0007669"/>
    <property type="project" value="InterPro"/>
</dbReference>
<dbReference type="OrthoDB" id="2115692at2759"/>
<dbReference type="SUPFAM" id="SSF55729">
    <property type="entry name" value="Acyl-CoA N-acyltransferases (Nat)"/>
    <property type="match status" value="1"/>
</dbReference>
<evidence type="ECO:0000313" key="2">
    <source>
        <dbReference type="EMBL" id="KAF2652940.1"/>
    </source>
</evidence>
<dbReference type="Proteomes" id="UP000799324">
    <property type="component" value="Unassembled WGS sequence"/>
</dbReference>
<name>A0A6A6SZI0_9PLEO</name>
<dbReference type="PANTHER" id="PTHR42791:SF14">
    <property type="entry name" value="N-ACETYLTRANSFERASE DOMAIN-CONTAINING PROTEIN"/>
    <property type="match status" value="1"/>
</dbReference>
<dbReference type="CDD" id="cd04301">
    <property type="entry name" value="NAT_SF"/>
    <property type="match status" value="1"/>
</dbReference>
<protein>
    <recommendedName>
        <fullName evidence="1">N-acetyltransferase domain-containing protein</fullName>
    </recommendedName>
</protein>
<dbReference type="InterPro" id="IPR016181">
    <property type="entry name" value="Acyl_CoA_acyltransferase"/>
</dbReference>
<dbReference type="Pfam" id="PF00583">
    <property type="entry name" value="Acetyltransf_1"/>
    <property type="match status" value="1"/>
</dbReference>
<evidence type="ECO:0000313" key="3">
    <source>
        <dbReference type="Proteomes" id="UP000799324"/>
    </source>
</evidence>